<feature type="domain" description="HTH tetR-type" evidence="3">
    <location>
        <begin position="9"/>
        <end position="69"/>
    </location>
</feature>
<dbReference type="InterPro" id="IPR001647">
    <property type="entry name" value="HTH_TetR"/>
</dbReference>
<keyword evidence="1 2" id="KW-0238">DNA-binding</keyword>
<dbReference type="RefSeq" id="WP_066233477.1">
    <property type="nucleotide sequence ID" value="NZ_JBHLVN010000018.1"/>
</dbReference>
<evidence type="ECO:0000256" key="1">
    <source>
        <dbReference type="ARBA" id="ARBA00023125"/>
    </source>
</evidence>
<keyword evidence="5" id="KW-1185">Reference proteome</keyword>
<dbReference type="PANTHER" id="PTHR43479:SF21">
    <property type="entry name" value="TRANSCRIPTIONAL REGULATOR, TETR FAMILY"/>
    <property type="match status" value="1"/>
</dbReference>
<dbReference type="Pfam" id="PF00440">
    <property type="entry name" value="TetR_N"/>
    <property type="match status" value="1"/>
</dbReference>
<feature type="DNA-binding region" description="H-T-H motif" evidence="2">
    <location>
        <begin position="32"/>
        <end position="51"/>
    </location>
</feature>
<dbReference type="SUPFAM" id="SSF46689">
    <property type="entry name" value="Homeodomain-like"/>
    <property type="match status" value="1"/>
</dbReference>
<dbReference type="InterPro" id="IPR036271">
    <property type="entry name" value="Tet_transcr_reg_TetR-rel_C_sf"/>
</dbReference>
<sequence length="194" mass="23063">MNGFARRTEQKKQAIKQAVLQLLQTNDPREITIQAIAKRAHVSPVTIYNHFGSKENLIRETLMDDVIRQVEEFEAFSKQDHSFEEKVKHTIFQKVNMFKEGRVNIVQRLMQEDEEFRRLVERLYETRVLPLVVEMIRQAQEKGEVDPRLSIEALLLYLNGWRELSEKILSSFYSERLVEEMVRLFFYGIKGETR</sequence>
<dbReference type="PANTHER" id="PTHR43479">
    <property type="entry name" value="ACREF/ENVCD OPERON REPRESSOR-RELATED"/>
    <property type="match status" value="1"/>
</dbReference>
<dbReference type="Proteomes" id="UP001589785">
    <property type="component" value="Unassembled WGS sequence"/>
</dbReference>
<evidence type="ECO:0000313" key="5">
    <source>
        <dbReference type="Proteomes" id="UP001589785"/>
    </source>
</evidence>
<evidence type="ECO:0000259" key="3">
    <source>
        <dbReference type="PROSITE" id="PS50977"/>
    </source>
</evidence>
<dbReference type="PROSITE" id="PS50977">
    <property type="entry name" value="HTH_TETR_2"/>
    <property type="match status" value="1"/>
</dbReference>
<dbReference type="SUPFAM" id="SSF48498">
    <property type="entry name" value="Tetracyclin repressor-like, C-terminal domain"/>
    <property type="match status" value="1"/>
</dbReference>
<protein>
    <submittedName>
        <fullName evidence="4">TetR/AcrR family transcriptional regulator</fullName>
    </submittedName>
</protein>
<name>A0ABV6GQB2_9BACL</name>
<organism evidence="4 5">
    <name type="scientific">Geobacillus jurassicus</name>
    <dbReference type="NCBI Taxonomy" id="235932"/>
    <lineage>
        <taxon>Bacteria</taxon>
        <taxon>Bacillati</taxon>
        <taxon>Bacillota</taxon>
        <taxon>Bacilli</taxon>
        <taxon>Bacillales</taxon>
        <taxon>Anoxybacillaceae</taxon>
        <taxon>Geobacillus</taxon>
    </lineage>
</organism>
<dbReference type="Gene3D" id="1.10.357.10">
    <property type="entry name" value="Tetracycline Repressor, domain 2"/>
    <property type="match status" value="1"/>
</dbReference>
<evidence type="ECO:0000256" key="2">
    <source>
        <dbReference type="PROSITE-ProRule" id="PRU00335"/>
    </source>
</evidence>
<reference evidence="4 5" key="1">
    <citation type="submission" date="2024-09" db="EMBL/GenBank/DDBJ databases">
        <authorList>
            <person name="Sun Q."/>
            <person name="Mori K."/>
        </authorList>
    </citation>
    <scope>NUCLEOTIDE SEQUENCE [LARGE SCALE GENOMIC DNA]</scope>
    <source>
        <strain evidence="4 5">CCM 7224</strain>
    </source>
</reference>
<dbReference type="InterPro" id="IPR050624">
    <property type="entry name" value="HTH-type_Tx_Regulator"/>
</dbReference>
<dbReference type="InterPro" id="IPR009057">
    <property type="entry name" value="Homeodomain-like_sf"/>
</dbReference>
<gene>
    <name evidence="4" type="ORF">ACFFHQ_04125</name>
</gene>
<proteinExistence type="predicted"/>
<accession>A0ABV6GQB2</accession>
<comment type="caution">
    <text evidence="4">The sequence shown here is derived from an EMBL/GenBank/DDBJ whole genome shotgun (WGS) entry which is preliminary data.</text>
</comment>
<evidence type="ECO:0000313" key="4">
    <source>
        <dbReference type="EMBL" id="MFC0296661.1"/>
    </source>
</evidence>
<dbReference type="EMBL" id="JBHLVN010000018">
    <property type="protein sequence ID" value="MFC0296661.1"/>
    <property type="molecule type" value="Genomic_DNA"/>
</dbReference>